<protein>
    <submittedName>
        <fullName evidence="2">Uncharacterized protein</fullName>
    </submittedName>
</protein>
<comment type="caution">
    <text evidence="2">The sequence shown here is derived from an EMBL/GenBank/DDBJ whole genome shotgun (WGS) entry which is preliminary data.</text>
</comment>
<proteinExistence type="predicted"/>
<reference evidence="2 3" key="1">
    <citation type="journal article" date="2021" name="Environ. Microbiol.">
        <title>Gene family expansions and transcriptome signatures uncover fungal adaptations to wood decay.</title>
        <authorList>
            <person name="Hage H."/>
            <person name="Miyauchi S."/>
            <person name="Viragh M."/>
            <person name="Drula E."/>
            <person name="Min B."/>
            <person name="Chaduli D."/>
            <person name="Navarro D."/>
            <person name="Favel A."/>
            <person name="Norest M."/>
            <person name="Lesage-Meessen L."/>
            <person name="Balint B."/>
            <person name="Merenyi Z."/>
            <person name="de Eugenio L."/>
            <person name="Morin E."/>
            <person name="Martinez A.T."/>
            <person name="Baldrian P."/>
            <person name="Stursova M."/>
            <person name="Martinez M.J."/>
            <person name="Novotny C."/>
            <person name="Magnuson J.K."/>
            <person name="Spatafora J.W."/>
            <person name="Maurice S."/>
            <person name="Pangilinan J."/>
            <person name="Andreopoulos W."/>
            <person name="LaButti K."/>
            <person name="Hundley H."/>
            <person name="Na H."/>
            <person name="Kuo A."/>
            <person name="Barry K."/>
            <person name="Lipzen A."/>
            <person name="Henrissat B."/>
            <person name="Riley R."/>
            <person name="Ahrendt S."/>
            <person name="Nagy L.G."/>
            <person name="Grigoriev I.V."/>
            <person name="Martin F."/>
            <person name="Rosso M.N."/>
        </authorList>
    </citation>
    <scope>NUCLEOTIDE SEQUENCE [LARGE SCALE GENOMIC DNA]</scope>
    <source>
        <strain evidence="2 3">CIRM-BRFM 1785</strain>
    </source>
</reference>
<organism evidence="2 3">
    <name type="scientific">Rhodofomes roseus</name>
    <dbReference type="NCBI Taxonomy" id="34475"/>
    <lineage>
        <taxon>Eukaryota</taxon>
        <taxon>Fungi</taxon>
        <taxon>Dikarya</taxon>
        <taxon>Basidiomycota</taxon>
        <taxon>Agaricomycotina</taxon>
        <taxon>Agaricomycetes</taxon>
        <taxon>Polyporales</taxon>
        <taxon>Rhodofomes</taxon>
    </lineage>
</organism>
<evidence type="ECO:0000313" key="2">
    <source>
        <dbReference type="EMBL" id="KAH9830346.1"/>
    </source>
</evidence>
<sequence>MLAFDTKTDEPPATCNTENGLGLVQMHNARTRPLVRFASIVTPAPVRKLEAQAAAQAVGLAAKALASTPMRAQQGIQGGRISPRASVLTAIDMHTSERARPGFLPPPLSRPDSLSMRQAPQQSRPQDDRKVVQLLPARRNHLAPADKPDGVFAYLSNAHTSPPRPRVADRTTALLEEQRARPGVRHTREARAQAAPKLELHRHTLRFNNPGYPPGGTPQHAQLEEPFRGRKEGYYQLR</sequence>
<dbReference type="EMBL" id="JADCUA010000032">
    <property type="protein sequence ID" value="KAH9830346.1"/>
    <property type="molecule type" value="Genomic_DNA"/>
</dbReference>
<name>A0ABQ8K1K9_9APHY</name>
<dbReference type="Proteomes" id="UP000814176">
    <property type="component" value="Unassembled WGS sequence"/>
</dbReference>
<gene>
    <name evidence="2" type="ORF">C8Q71DRAFT_862636</name>
</gene>
<feature type="region of interest" description="Disordered" evidence="1">
    <location>
        <begin position="96"/>
        <end position="129"/>
    </location>
</feature>
<feature type="region of interest" description="Disordered" evidence="1">
    <location>
        <begin position="207"/>
        <end position="238"/>
    </location>
</feature>
<dbReference type="RefSeq" id="XP_047773668.1">
    <property type="nucleotide sequence ID" value="XM_047928051.1"/>
</dbReference>
<evidence type="ECO:0000313" key="3">
    <source>
        <dbReference type="Proteomes" id="UP000814176"/>
    </source>
</evidence>
<dbReference type="GeneID" id="72008783"/>
<feature type="compositionally biased region" description="Basic and acidic residues" evidence="1">
    <location>
        <begin position="222"/>
        <end position="238"/>
    </location>
</feature>
<accession>A0ABQ8K1K9</accession>
<keyword evidence="3" id="KW-1185">Reference proteome</keyword>
<evidence type="ECO:0000256" key="1">
    <source>
        <dbReference type="SAM" id="MobiDB-lite"/>
    </source>
</evidence>